<evidence type="ECO:0000259" key="4">
    <source>
        <dbReference type="Pfam" id="PF13458"/>
    </source>
</evidence>
<evidence type="ECO:0000313" key="5">
    <source>
        <dbReference type="EMBL" id="MBB3931048.1"/>
    </source>
</evidence>
<dbReference type="SUPFAM" id="SSF53822">
    <property type="entry name" value="Periplasmic binding protein-like I"/>
    <property type="match status" value="1"/>
</dbReference>
<dbReference type="InterPro" id="IPR028082">
    <property type="entry name" value="Peripla_BP_I"/>
</dbReference>
<dbReference type="RefSeq" id="WP_183398733.1">
    <property type="nucleotide sequence ID" value="NZ_JACIDS010000003.1"/>
</dbReference>
<dbReference type="InterPro" id="IPR028081">
    <property type="entry name" value="Leu-bd"/>
</dbReference>
<comment type="caution">
    <text evidence="5">The sequence shown here is derived from an EMBL/GenBank/DDBJ whole genome shotgun (WGS) entry which is preliminary data.</text>
</comment>
<dbReference type="AlphaFoldDB" id="A0A840AP20"/>
<keyword evidence="3" id="KW-0813">Transport</keyword>
<keyword evidence="2" id="KW-0732">Signal</keyword>
<protein>
    <submittedName>
        <fullName evidence="5">ABC-type branched-subunit amino acid transport system substrate-binding protein</fullName>
    </submittedName>
</protein>
<dbReference type="CDD" id="cd06339">
    <property type="entry name" value="PBP1_YraM_LppC_lipoprotein-like"/>
    <property type="match status" value="1"/>
</dbReference>
<feature type="domain" description="Leucine-binding protein" evidence="4">
    <location>
        <begin position="72"/>
        <end position="398"/>
    </location>
</feature>
<reference evidence="5 6" key="1">
    <citation type="submission" date="2020-08" db="EMBL/GenBank/DDBJ databases">
        <title>Genomic Encyclopedia of Type Strains, Phase IV (KMG-IV): sequencing the most valuable type-strain genomes for metagenomic binning, comparative biology and taxonomic classification.</title>
        <authorList>
            <person name="Goeker M."/>
        </authorList>
    </citation>
    <scope>NUCLEOTIDE SEQUENCE [LARGE SCALE GENOMIC DNA]</scope>
    <source>
        <strain evidence="5 6">DSM 25966</strain>
    </source>
</reference>
<dbReference type="EMBL" id="JACIDS010000003">
    <property type="protein sequence ID" value="MBB3931048.1"/>
    <property type="molecule type" value="Genomic_DNA"/>
</dbReference>
<dbReference type="GO" id="GO:0006865">
    <property type="term" value="P:amino acid transport"/>
    <property type="evidence" value="ECO:0007669"/>
    <property type="project" value="UniProtKB-KW"/>
</dbReference>
<dbReference type="PANTHER" id="PTHR30483">
    <property type="entry name" value="LEUCINE-SPECIFIC-BINDING PROTEIN"/>
    <property type="match status" value="1"/>
</dbReference>
<proteinExistence type="inferred from homology"/>
<name>A0A840AP20_9HYPH</name>
<gene>
    <name evidence="5" type="ORF">GGR25_002098</name>
</gene>
<dbReference type="Pfam" id="PF13458">
    <property type="entry name" value="Peripla_BP_6"/>
    <property type="match status" value="1"/>
</dbReference>
<dbReference type="Proteomes" id="UP000553963">
    <property type="component" value="Unassembled WGS sequence"/>
</dbReference>
<evidence type="ECO:0000256" key="2">
    <source>
        <dbReference type="ARBA" id="ARBA00022729"/>
    </source>
</evidence>
<evidence type="ECO:0000256" key="3">
    <source>
        <dbReference type="ARBA" id="ARBA00022970"/>
    </source>
</evidence>
<comment type="similarity">
    <text evidence="1">Belongs to the leucine-binding protein family.</text>
</comment>
<keyword evidence="6" id="KW-1185">Reference proteome</keyword>
<sequence>MATAVVGGRLESELVRDGSDRTKGLSRRTVLGTIAWSSLLSACTSPMTSSGETPAANALATPAAGQTLGSGSVRIALIIPASANGNAGAIATGLRNAADLALREFKGADLQILIKDDRGTPEGARAAAGEAIQEGARLILGPLFAPSVSAAAGVARPAGVPIIAFSTDTSVAERGVYLLSFLPQSDVERIVSFAGMRGRHAIAALLPANGYGTVVEAALQKYASASNSRVITIQRYQLDRVSMQVQAEAILPVLQRKEADTLLLPDAGDAAPFLAQYLASKNIRQGDIQILGSGQWDDPRILAEPALRGAWYPGPDRAAYSAFAARYQAAFGAPPVRTASLGYDAVSLAAGLAARYGQQAFTAQTIANPNGFLGVDGAFRFLPDGINQRGLAVYEVGTGTATQIDPAPRTFSRTM</sequence>
<evidence type="ECO:0000256" key="1">
    <source>
        <dbReference type="ARBA" id="ARBA00010062"/>
    </source>
</evidence>
<dbReference type="PANTHER" id="PTHR30483:SF6">
    <property type="entry name" value="PERIPLASMIC BINDING PROTEIN OF ABC TRANSPORTER FOR NATURAL AMINO ACIDS"/>
    <property type="match status" value="1"/>
</dbReference>
<accession>A0A840AP20</accession>
<dbReference type="Gene3D" id="3.40.50.2300">
    <property type="match status" value="2"/>
</dbReference>
<organism evidence="5 6">
    <name type="scientific">Kaistia hirudinis</name>
    <dbReference type="NCBI Taxonomy" id="1293440"/>
    <lineage>
        <taxon>Bacteria</taxon>
        <taxon>Pseudomonadati</taxon>
        <taxon>Pseudomonadota</taxon>
        <taxon>Alphaproteobacteria</taxon>
        <taxon>Hyphomicrobiales</taxon>
        <taxon>Kaistiaceae</taxon>
        <taxon>Kaistia</taxon>
    </lineage>
</organism>
<evidence type="ECO:0000313" key="6">
    <source>
        <dbReference type="Proteomes" id="UP000553963"/>
    </source>
</evidence>
<dbReference type="InterPro" id="IPR051010">
    <property type="entry name" value="BCAA_transport"/>
</dbReference>
<keyword evidence="3" id="KW-0029">Amino-acid transport</keyword>